<feature type="DNA-binding region" description="H-T-H motif" evidence="5">
    <location>
        <begin position="51"/>
        <end position="70"/>
    </location>
</feature>
<dbReference type="SUPFAM" id="SSF48498">
    <property type="entry name" value="Tetracyclin repressor-like, C-terminal domain"/>
    <property type="match status" value="1"/>
</dbReference>
<accession>A0A9D2A7H5</accession>
<dbReference type="GO" id="GO:0000976">
    <property type="term" value="F:transcription cis-regulatory region binding"/>
    <property type="evidence" value="ECO:0007669"/>
    <property type="project" value="TreeGrafter"/>
</dbReference>
<dbReference type="GO" id="GO:0003700">
    <property type="term" value="F:DNA-binding transcription factor activity"/>
    <property type="evidence" value="ECO:0007669"/>
    <property type="project" value="TreeGrafter"/>
</dbReference>
<dbReference type="PANTHER" id="PTHR30055">
    <property type="entry name" value="HTH-TYPE TRANSCRIPTIONAL REGULATOR RUTR"/>
    <property type="match status" value="1"/>
</dbReference>
<evidence type="ECO:0000313" key="7">
    <source>
        <dbReference type="EMBL" id="HIX00233.1"/>
    </source>
</evidence>
<dbReference type="InterPro" id="IPR004111">
    <property type="entry name" value="Repressor_TetR_C"/>
</dbReference>
<evidence type="ECO:0000256" key="3">
    <source>
        <dbReference type="ARBA" id="ARBA00023125"/>
    </source>
</evidence>
<feature type="domain" description="HTH tetR-type" evidence="6">
    <location>
        <begin position="28"/>
        <end position="88"/>
    </location>
</feature>
<dbReference type="Pfam" id="PF02909">
    <property type="entry name" value="TetR_C_1"/>
    <property type="match status" value="1"/>
</dbReference>
<keyword evidence="4" id="KW-0804">Transcription</keyword>
<keyword evidence="2" id="KW-0805">Transcription regulation</keyword>
<dbReference type="AlphaFoldDB" id="A0A9D2A7H5"/>
<dbReference type="SUPFAM" id="SSF46689">
    <property type="entry name" value="Homeodomain-like"/>
    <property type="match status" value="1"/>
</dbReference>
<comment type="caution">
    <text evidence="7">The sequence shown here is derived from an EMBL/GenBank/DDBJ whole genome shotgun (WGS) entry which is preliminary data.</text>
</comment>
<dbReference type="Gene3D" id="1.10.10.60">
    <property type="entry name" value="Homeodomain-like"/>
    <property type="match status" value="1"/>
</dbReference>
<dbReference type="EMBL" id="DXGD01000326">
    <property type="protein sequence ID" value="HIX00233.1"/>
    <property type="molecule type" value="Genomic_DNA"/>
</dbReference>
<evidence type="ECO:0000256" key="1">
    <source>
        <dbReference type="ARBA" id="ARBA00022491"/>
    </source>
</evidence>
<dbReference type="InterPro" id="IPR001647">
    <property type="entry name" value="HTH_TetR"/>
</dbReference>
<dbReference type="InterPro" id="IPR050109">
    <property type="entry name" value="HTH-type_TetR-like_transc_reg"/>
</dbReference>
<reference evidence="7" key="2">
    <citation type="submission" date="2021-04" db="EMBL/GenBank/DDBJ databases">
        <authorList>
            <person name="Gilroy R."/>
        </authorList>
    </citation>
    <scope>NUCLEOTIDE SEQUENCE</scope>
    <source>
        <strain evidence="7">ChiHejej3B27-3195</strain>
    </source>
</reference>
<dbReference type="PANTHER" id="PTHR30055:SF151">
    <property type="entry name" value="TRANSCRIPTIONAL REGULATORY PROTEIN"/>
    <property type="match status" value="1"/>
</dbReference>
<keyword evidence="1" id="KW-0678">Repressor</keyword>
<dbReference type="PRINTS" id="PR00400">
    <property type="entry name" value="TETREPRESSOR"/>
</dbReference>
<evidence type="ECO:0000313" key="8">
    <source>
        <dbReference type="Proteomes" id="UP000824151"/>
    </source>
</evidence>
<dbReference type="GO" id="GO:0045892">
    <property type="term" value="P:negative regulation of DNA-templated transcription"/>
    <property type="evidence" value="ECO:0007669"/>
    <property type="project" value="InterPro"/>
</dbReference>
<dbReference type="PROSITE" id="PS50977">
    <property type="entry name" value="HTH_TETR_2"/>
    <property type="match status" value="1"/>
</dbReference>
<dbReference type="GO" id="GO:0046677">
    <property type="term" value="P:response to antibiotic"/>
    <property type="evidence" value="ECO:0007669"/>
    <property type="project" value="InterPro"/>
</dbReference>
<organism evidence="7 8">
    <name type="scientific">Candidatus Nesterenkonia stercoripullorum</name>
    <dbReference type="NCBI Taxonomy" id="2838701"/>
    <lineage>
        <taxon>Bacteria</taxon>
        <taxon>Bacillati</taxon>
        <taxon>Actinomycetota</taxon>
        <taxon>Actinomycetes</taxon>
        <taxon>Micrococcales</taxon>
        <taxon>Micrococcaceae</taxon>
        <taxon>Nesterenkonia</taxon>
    </lineage>
</organism>
<keyword evidence="3 5" id="KW-0238">DNA-binding</keyword>
<gene>
    <name evidence="7" type="ORF">H9871_08830</name>
</gene>
<evidence type="ECO:0000256" key="5">
    <source>
        <dbReference type="PROSITE-ProRule" id="PRU00335"/>
    </source>
</evidence>
<dbReference type="Gene3D" id="1.10.357.10">
    <property type="entry name" value="Tetracycline Repressor, domain 2"/>
    <property type="match status" value="1"/>
</dbReference>
<reference evidence="7" key="1">
    <citation type="journal article" date="2021" name="PeerJ">
        <title>Extensive microbial diversity within the chicken gut microbiome revealed by metagenomics and culture.</title>
        <authorList>
            <person name="Gilroy R."/>
            <person name="Ravi A."/>
            <person name="Getino M."/>
            <person name="Pursley I."/>
            <person name="Horton D.L."/>
            <person name="Alikhan N.F."/>
            <person name="Baker D."/>
            <person name="Gharbi K."/>
            <person name="Hall N."/>
            <person name="Watson M."/>
            <person name="Adriaenssens E.M."/>
            <person name="Foster-Nyarko E."/>
            <person name="Jarju S."/>
            <person name="Secka A."/>
            <person name="Antonio M."/>
            <person name="Oren A."/>
            <person name="Chaudhuri R.R."/>
            <person name="La Ragione R."/>
            <person name="Hildebrand F."/>
            <person name="Pallen M.J."/>
        </authorList>
    </citation>
    <scope>NUCLEOTIDE SEQUENCE</scope>
    <source>
        <strain evidence="7">ChiHejej3B27-3195</strain>
    </source>
</reference>
<dbReference type="Pfam" id="PF00440">
    <property type="entry name" value="TetR_N"/>
    <property type="match status" value="1"/>
</dbReference>
<protein>
    <submittedName>
        <fullName evidence="7">TetR/AcrR family transcriptional regulator</fullName>
    </submittedName>
</protein>
<name>A0A9D2A7H5_9MICC</name>
<dbReference type="InterPro" id="IPR036271">
    <property type="entry name" value="Tet_transcr_reg_TetR-rel_C_sf"/>
</dbReference>
<dbReference type="InterPro" id="IPR009057">
    <property type="entry name" value="Homeodomain-like_sf"/>
</dbReference>
<sequence length="246" mass="27264">MSDQNPLGKSLELLWEGLPGSEKGPRPKLTLEQVVQTGIDLADAEGLEALSMRNLAQRLGVGTMSLYRYVPAKKELLDLMLDAIVGPSQERLEAAENGWREFLTTTARQARRLYLEHPWMLQANWSRPVLGPNSVADLELTMKGIADARLSDQAKMNAVTSVESFVMGSARQELLWANAATEQGITDEEFWASQLPTLIRAMESGKYPVMAELDEDIFDATWDDGFEFGLQLILDGIDARQEPPAG</sequence>
<proteinExistence type="predicted"/>
<evidence type="ECO:0000256" key="2">
    <source>
        <dbReference type="ARBA" id="ARBA00023015"/>
    </source>
</evidence>
<evidence type="ECO:0000256" key="4">
    <source>
        <dbReference type="ARBA" id="ARBA00023163"/>
    </source>
</evidence>
<dbReference type="InterPro" id="IPR003012">
    <property type="entry name" value="Tet_transcr_reg_TetR"/>
</dbReference>
<evidence type="ECO:0000259" key="6">
    <source>
        <dbReference type="PROSITE" id="PS50977"/>
    </source>
</evidence>
<dbReference type="Proteomes" id="UP000824151">
    <property type="component" value="Unassembled WGS sequence"/>
</dbReference>